<accession>A0A1T8RAZ5</accession>
<organism evidence="1 2">
    <name type="scientific">Mycobacteroides abscessus subsp. massiliense</name>
    <dbReference type="NCBI Taxonomy" id="1962118"/>
    <lineage>
        <taxon>Bacteria</taxon>
        <taxon>Bacillati</taxon>
        <taxon>Actinomycetota</taxon>
        <taxon>Actinomycetes</taxon>
        <taxon>Mycobacteriales</taxon>
        <taxon>Mycobacteriaceae</taxon>
        <taxon>Mycobacteroides</taxon>
        <taxon>Mycobacteroides abscessus</taxon>
    </lineage>
</organism>
<proteinExistence type="predicted"/>
<evidence type="ECO:0000313" key="1">
    <source>
        <dbReference type="EMBL" id="SKM53177.1"/>
    </source>
</evidence>
<evidence type="ECO:0000313" key="2">
    <source>
        <dbReference type="Proteomes" id="UP000190074"/>
    </source>
</evidence>
<name>A0A1T8RAZ5_9MYCO</name>
<dbReference type="Proteomes" id="UP000190074">
    <property type="component" value="Unassembled WGS sequence"/>
</dbReference>
<sequence>MVDQGGGVHDDVHGVGQALPGVGIQPQVFLTDIAGEHFEVLVGQRPEMRQQSRISTVESFLEAAEGGLGILTADDDDQRAVCLVQALKPF</sequence>
<reference evidence="1 2" key="1">
    <citation type="submission" date="2016-11" db="EMBL/GenBank/DDBJ databases">
        <authorList>
            <consortium name="Pathogen Informatics"/>
        </authorList>
    </citation>
    <scope>NUCLEOTIDE SEQUENCE [LARGE SCALE GENOMIC DNA]</scope>
    <source>
        <strain evidence="1 2">911</strain>
    </source>
</reference>
<gene>
    <name evidence="1" type="ORF">SAMEA2259716_04373</name>
</gene>
<dbReference type="EMBL" id="FVGW01000009">
    <property type="protein sequence ID" value="SKM53177.1"/>
    <property type="molecule type" value="Genomic_DNA"/>
</dbReference>
<protein>
    <submittedName>
        <fullName evidence="1">Uncharacterized protein</fullName>
    </submittedName>
</protein>
<dbReference type="AlphaFoldDB" id="A0A1T8RAZ5"/>